<protein>
    <submittedName>
        <fullName evidence="3">Uncharacterized protein</fullName>
    </submittedName>
</protein>
<keyword evidence="4" id="KW-1185">Reference proteome</keyword>
<name>A0AAE1P184_9EUCA</name>
<feature type="compositionally biased region" description="Low complexity" evidence="1">
    <location>
        <begin position="33"/>
        <end position="55"/>
    </location>
</feature>
<organism evidence="3 4">
    <name type="scientific">Petrolisthes manimaculis</name>
    <dbReference type="NCBI Taxonomy" id="1843537"/>
    <lineage>
        <taxon>Eukaryota</taxon>
        <taxon>Metazoa</taxon>
        <taxon>Ecdysozoa</taxon>
        <taxon>Arthropoda</taxon>
        <taxon>Crustacea</taxon>
        <taxon>Multicrustacea</taxon>
        <taxon>Malacostraca</taxon>
        <taxon>Eumalacostraca</taxon>
        <taxon>Eucarida</taxon>
        <taxon>Decapoda</taxon>
        <taxon>Pleocyemata</taxon>
        <taxon>Anomura</taxon>
        <taxon>Galatheoidea</taxon>
        <taxon>Porcellanidae</taxon>
        <taxon>Petrolisthes</taxon>
    </lineage>
</organism>
<comment type="caution">
    <text evidence="3">The sequence shown here is derived from an EMBL/GenBank/DDBJ whole genome shotgun (WGS) entry which is preliminary data.</text>
</comment>
<evidence type="ECO:0000313" key="3">
    <source>
        <dbReference type="EMBL" id="KAK4299543.1"/>
    </source>
</evidence>
<evidence type="ECO:0000256" key="2">
    <source>
        <dbReference type="SAM" id="Phobius"/>
    </source>
</evidence>
<feature type="region of interest" description="Disordered" evidence="1">
    <location>
        <begin position="29"/>
        <end position="61"/>
    </location>
</feature>
<proteinExistence type="predicted"/>
<dbReference type="Proteomes" id="UP001292094">
    <property type="component" value="Unassembled WGS sequence"/>
</dbReference>
<accession>A0AAE1P184</accession>
<feature type="transmembrane region" description="Helical" evidence="2">
    <location>
        <begin position="70"/>
        <end position="88"/>
    </location>
</feature>
<keyword evidence="2" id="KW-0472">Membrane</keyword>
<reference evidence="3" key="1">
    <citation type="submission" date="2023-11" db="EMBL/GenBank/DDBJ databases">
        <title>Genome assemblies of two species of porcelain crab, Petrolisthes cinctipes and Petrolisthes manimaculis (Anomura: Porcellanidae).</title>
        <authorList>
            <person name="Angst P."/>
        </authorList>
    </citation>
    <scope>NUCLEOTIDE SEQUENCE</scope>
    <source>
        <strain evidence="3">PB745_02</strain>
        <tissue evidence="3">Gill</tissue>
    </source>
</reference>
<gene>
    <name evidence="3" type="ORF">Pmani_028191</name>
</gene>
<evidence type="ECO:0000256" key="1">
    <source>
        <dbReference type="SAM" id="MobiDB-lite"/>
    </source>
</evidence>
<dbReference type="EMBL" id="JAWZYT010003219">
    <property type="protein sequence ID" value="KAK4299543.1"/>
    <property type="molecule type" value="Genomic_DNA"/>
</dbReference>
<evidence type="ECO:0000313" key="4">
    <source>
        <dbReference type="Proteomes" id="UP001292094"/>
    </source>
</evidence>
<sequence length="229" mass="26010">MRDVPPRIQTQLERRGDANAQLDPLRSTWLLGSQPSSPPHHLTTPAPAPPTSTTSERQLAGQANTQMQQMLVMGVLVVMSVWLVVQGAEPMPLGSRVMECHQNKYSNKNIPANMCYVYMPGIWARPETAFLIPREKMKEQLENYYMKVSDKKTYSAWVKCGKDRPYRMVVTPCRAKQLGTKTGYKVSKDVIFKNILLGHFRRVDGEVKSGYKVTCKDNTTMYLVKNKSK</sequence>
<dbReference type="AlphaFoldDB" id="A0AAE1P184"/>
<keyword evidence="2" id="KW-1133">Transmembrane helix</keyword>
<keyword evidence="2" id="KW-0812">Transmembrane</keyword>